<gene>
    <name evidence="2" type="ORF">N8I77_002950</name>
</gene>
<feature type="region of interest" description="Disordered" evidence="1">
    <location>
        <begin position="248"/>
        <end position="270"/>
    </location>
</feature>
<dbReference type="Pfam" id="PF04402">
    <property type="entry name" value="SIMPL"/>
    <property type="match status" value="1"/>
</dbReference>
<dbReference type="InterPro" id="IPR007497">
    <property type="entry name" value="SIMPL/DUF541"/>
</dbReference>
<dbReference type="PANTHER" id="PTHR34387">
    <property type="entry name" value="SLR1258 PROTEIN"/>
    <property type="match status" value="1"/>
</dbReference>
<reference evidence="2" key="1">
    <citation type="submission" date="2023-06" db="EMBL/GenBank/DDBJ databases">
        <authorList>
            <person name="Noh H."/>
        </authorList>
    </citation>
    <scope>NUCLEOTIDE SEQUENCE</scope>
    <source>
        <strain evidence="2">DUCC20226</strain>
    </source>
</reference>
<dbReference type="Gene3D" id="3.30.110.170">
    <property type="entry name" value="Protein of unknown function (DUF541), domain 1"/>
    <property type="match status" value="1"/>
</dbReference>
<dbReference type="InterPro" id="IPR052022">
    <property type="entry name" value="26kDa_periplasmic_antigen"/>
</dbReference>
<evidence type="ECO:0008006" key="4">
    <source>
        <dbReference type="Google" id="ProtNLM"/>
    </source>
</evidence>
<organism evidence="2 3">
    <name type="scientific">Phomopsis amygdali</name>
    <name type="common">Fusicoccum amygdali</name>
    <dbReference type="NCBI Taxonomy" id="1214568"/>
    <lineage>
        <taxon>Eukaryota</taxon>
        <taxon>Fungi</taxon>
        <taxon>Dikarya</taxon>
        <taxon>Ascomycota</taxon>
        <taxon>Pezizomycotina</taxon>
        <taxon>Sordariomycetes</taxon>
        <taxon>Sordariomycetidae</taxon>
        <taxon>Diaporthales</taxon>
        <taxon>Diaporthaceae</taxon>
        <taxon>Diaporthe</taxon>
    </lineage>
</organism>
<protein>
    <recommendedName>
        <fullName evidence="4">SIMPL domain-containing protein</fullName>
    </recommendedName>
</protein>
<evidence type="ECO:0000313" key="2">
    <source>
        <dbReference type="EMBL" id="KAK2609453.1"/>
    </source>
</evidence>
<evidence type="ECO:0000313" key="3">
    <source>
        <dbReference type="Proteomes" id="UP001265746"/>
    </source>
</evidence>
<dbReference type="EMBL" id="JAUJFL010000002">
    <property type="protein sequence ID" value="KAK2609453.1"/>
    <property type="molecule type" value="Genomic_DNA"/>
</dbReference>
<proteinExistence type="predicted"/>
<dbReference type="Gene3D" id="3.30.70.2970">
    <property type="entry name" value="Protein of unknown function (DUF541), domain 2"/>
    <property type="match status" value="1"/>
</dbReference>
<dbReference type="PANTHER" id="PTHR34387:SF1">
    <property type="entry name" value="PERIPLASMIC IMMUNOGENIC PROTEIN"/>
    <property type="match status" value="1"/>
</dbReference>
<name>A0AAD9SI87_PHOAM</name>
<keyword evidence="3" id="KW-1185">Reference proteome</keyword>
<dbReference type="AlphaFoldDB" id="A0AAD9SI87"/>
<dbReference type="GO" id="GO:0006974">
    <property type="term" value="P:DNA damage response"/>
    <property type="evidence" value="ECO:0007669"/>
    <property type="project" value="TreeGrafter"/>
</dbReference>
<comment type="caution">
    <text evidence="2">The sequence shown here is derived from an EMBL/GenBank/DDBJ whole genome shotgun (WGS) entry which is preliminary data.</text>
</comment>
<dbReference type="Proteomes" id="UP001265746">
    <property type="component" value="Unassembled WGS sequence"/>
</dbReference>
<evidence type="ECO:0000256" key="1">
    <source>
        <dbReference type="SAM" id="MobiDB-lite"/>
    </source>
</evidence>
<sequence length="270" mass="29018">MLPQLKIHVNGSASVFRTAERGVLHIEISSTTTTQGEASSNVSSTTETVINTFRHFAPKTEDGLYPHASAGITAFSASAPETSTFIPRDKNGREIKSAPKEYTSTTTAEVIFRDMELLARLATELSAMENVSITQTEWRLTDATHIAICREARVKAMKDAVQKAEDYAGVVGREVVAIKVEDGPANVAHSGPIKQTARRWGPSQLAQAPPPTQAARAAARMDQGLTIQGPALEPSTITVSARVDVRFVSKDGEPVENDSIGQGDEEDMSD</sequence>
<accession>A0AAD9SI87</accession>